<dbReference type="Gene3D" id="1.10.472.10">
    <property type="entry name" value="Cyclin-like"/>
    <property type="match status" value="2"/>
</dbReference>
<dbReference type="PANTHER" id="PTHR10026">
    <property type="entry name" value="CYCLIN"/>
    <property type="match status" value="1"/>
</dbReference>
<dbReference type="SMART" id="SM00385">
    <property type="entry name" value="CYCLIN"/>
    <property type="match status" value="2"/>
</dbReference>
<organism evidence="3 4">
    <name type="scientific">Agaricus bisporus var. burnettii</name>
    <dbReference type="NCBI Taxonomy" id="192524"/>
    <lineage>
        <taxon>Eukaryota</taxon>
        <taxon>Fungi</taxon>
        <taxon>Dikarya</taxon>
        <taxon>Basidiomycota</taxon>
        <taxon>Agaricomycotina</taxon>
        <taxon>Agaricomycetes</taxon>
        <taxon>Agaricomycetidae</taxon>
        <taxon>Agaricales</taxon>
        <taxon>Agaricineae</taxon>
        <taxon>Agaricaceae</taxon>
        <taxon>Agaricus</taxon>
    </lineage>
</organism>
<evidence type="ECO:0000313" key="4">
    <source>
        <dbReference type="Proteomes" id="UP000629468"/>
    </source>
</evidence>
<comment type="caution">
    <text evidence="3">The sequence shown here is derived from an EMBL/GenBank/DDBJ whole genome shotgun (WGS) entry which is preliminary data.</text>
</comment>
<dbReference type="EMBL" id="JABXXO010000010">
    <property type="protein sequence ID" value="KAF7768061.1"/>
    <property type="molecule type" value="Genomic_DNA"/>
</dbReference>
<evidence type="ECO:0000256" key="1">
    <source>
        <dbReference type="SAM" id="MobiDB-lite"/>
    </source>
</evidence>
<evidence type="ECO:0000259" key="2">
    <source>
        <dbReference type="SMART" id="SM00385"/>
    </source>
</evidence>
<feature type="domain" description="Cyclin-like" evidence="2">
    <location>
        <begin position="59"/>
        <end position="169"/>
    </location>
</feature>
<sequence length="377" mass="42476">MSSADGGHSRAQSPSSLAASRFKFYHPYFTPEDTSILTNFRRGKFSLSHDEKTRQNACGLLEVLGARIGFPRRTIATAQALYHRFHLYFSKKDFNYFDVCLAALYVSTKMHDTLKKPRELMAVSYAVRFPELAAKSKHPGGEIDLDSMDPQVVESDRQRLLAIERLILETICFNFKCRLPFSYVIKIGRQLRATKILTKLAWRLVMDCYRTHLPLEFPPHTLALGGLFVASLLTCFEQAPSDTPEYAAAQDISRKLRTKGDWEVKFQSQVADMQEIAHRLLDLMIHFAQNPSASTSPSTPQSPSPHLSRHPANHPHVAQAQVPYDADQLLQLKIAIREGEYPPRERASSADDIAAVYSSTFGNNEGTMRFLFAPPGT</sequence>
<dbReference type="GO" id="GO:0016538">
    <property type="term" value="F:cyclin-dependent protein serine/threonine kinase regulator activity"/>
    <property type="evidence" value="ECO:0007669"/>
    <property type="project" value="InterPro"/>
</dbReference>
<protein>
    <recommendedName>
        <fullName evidence="2">Cyclin-like domain-containing protein</fullName>
    </recommendedName>
</protein>
<dbReference type="AlphaFoldDB" id="A0A8H7C7U6"/>
<dbReference type="InterPro" id="IPR013763">
    <property type="entry name" value="Cyclin-like_dom"/>
</dbReference>
<name>A0A8H7C7U6_AGABI</name>
<dbReference type="SUPFAM" id="SSF47954">
    <property type="entry name" value="Cyclin-like"/>
    <property type="match status" value="2"/>
</dbReference>
<reference evidence="3 4" key="1">
    <citation type="journal article" name="Sci. Rep.">
        <title>Telomere-to-telomere assembled and centromere annotated genomes of the two main subspecies of the button mushroom Agaricus bisporus reveal especially polymorphic chromosome ends.</title>
        <authorList>
            <person name="Sonnenberg A.S.M."/>
            <person name="Sedaghat-Telgerd N."/>
            <person name="Lavrijssen B."/>
            <person name="Ohm R.A."/>
            <person name="Hendrickx P.M."/>
            <person name="Scholtmeijer K."/>
            <person name="Baars J.J.P."/>
            <person name="van Peer A."/>
        </authorList>
    </citation>
    <scope>NUCLEOTIDE SEQUENCE [LARGE SCALE GENOMIC DNA]</scope>
    <source>
        <strain evidence="3 4">H119_p4</strain>
    </source>
</reference>
<proteinExistence type="predicted"/>
<dbReference type="CDD" id="cd20546">
    <property type="entry name" value="CYCLIN_SpCG1C_ScCTK2-like_rpt2"/>
    <property type="match status" value="1"/>
</dbReference>
<feature type="domain" description="Cyclin-like" evidence="2">
    <location>
        <begin position="182"/>
        <end position="282"/>
    </location>
</feature>
<feature type="region of interest" description="Disordered" evidence="1">
    <location>
        <begin position="291"/>
        <end position="315"/>
    </location>
</feature>
<dbReference type="InterPro" id="IPR036915">
    <property type="entry name" value="Cyclin-like_sf"/>
</dbReference>
<gene>
    <name evidence="3" type="ORF">Agabi119p4_7304</name>
</gene>
<accession>A0A8H7C7U6</accession>
<evidence type="ECO:0000313" key="3">
    <source>
        <dbReference type="EMBL" id="KAF7768061.1"/>
    </source>
</evidence>
<dbReference type="Proteomes" id="UP000629468">
    <property type="component" value="Unassembled WGS sequence"/>
</dbReference>
<dbReference type="GO" id="GO:0006357">
    <property type="term" value="P:regulation of transcription by RNA polymerase II"/>
    <property type="evidence" value="ECO:0007669"/>
    <property type="project" value="InterPro"/>
</dbReference>
<feature type="compositionally biased region" description="Low complexity" evidence="1">
    <location>
        <begin position="291"/>
        <end position="305"/>
    </location>
</feature>
<dbReference type="InterPro" id="IPR043198">
    <property type="entry name" value="Cyclin/Ssn8"/>
</dbReference>